<comment type="subcellular location">
    <subcellularLocation>
        <location evidence="1">Cell membrane</location>
        <topology evidence="1">Multi-pass membrane protein</topology>
    </subcellularLocation>
</comment>
<name>A0ABQ6K522_9MICO</name>
<evidence type="ECO:0000313" key="4">
    <source>
        <dbReference type="Proteomes" id="UP001157034"/>
    </source>
</evidence>
<keyword evidence="1" id="KW-0472">Membrane</keyword>
<keyword evidence="1" id="KW-0812">Transmembrane</keyword>
<accession>A0ABQ6K522</accession>
<reference evidence="4" key="1">
    <citation type="journal article" date="2019" name="Int. J. Syst. Evol. Microbiol.">
        <title>The Global Catalogue of Microorganisms (GCM) 10K type strain sequencing project: providing services to taxonomists for standard genome sequencing and annotation.</title>
        <authorList>
            <consortium name="The Broad Institute Genomics Platform"/>
            <consortium name="The Broad Institute Genome Sequencing Center for Infectious Disease"/>
            <person name="Wu L."/>
            <person name="Ma J."/>
        </authorList>
    </citation>
    <scope>NUCLEOTIDE SEQUENCE [LARGE SCALE GENOMIC DNA]</scope>
    <source>
        <strain evidence="4">NBRC 108894</strain>
    </source>
</reference>
<keyword evidence="4" id="KW-1185">Reference proteome</keyword>
<keyword evidence="1" id="KW-1003">Cell membrane</keyword>
<comment type="similarity">
    <text evidence="1">Belongs to the SURF1 family.</text>
</comment>
<organism evidence="3 4">
    <name type="scientific">Pseudolysinimonas kribbensis</name>
    <dbReference type="NCBI Taxonomy" id="433641"/>
    <lineage>
        <taxon>Bacteria</taxon>
        <taxon>Bacillati</taxon>
        <taxon>Actinomycetota</taxon>
        <taxon>Actinomycetes</taxon>
        <taxon>Micrococcales</taxon>
        <taxon>Microbacteriaceae</taxon>
        <taxon>Pseudolysinimonas</taxon>
    </lineage>
</organism>
<feature type="transmembrane region" description="Helical" evidence="1">
    <location>
        <begin position="23"/>
        <end position="41"/>
    </location>
</feature>
<gene>
    <name evidence="3" type="ORF">GCM10025881_25540</name>
</gene>
<evidence type="ECO:0000256" key="2">
    <source>
        <dbReference type="SAM" id="MobiDB-lite"/>
    </source>
</evidence>
<keyword evidence="1" id="KW-1133">Transmembrane helix</keyword>
<dbReference type="EMBL" id="BSVB01000001">
    <property type="protein sequence ID" value="GMA95730.1"/>
    <property type="molecule type" value="Genomic_DNA"/>
</dbReference>
<dbReference type="Proteomes" id="UP001157034">
    <property type="component" value="Unassembled WGS sequence"/>
</dbReference>
<proteinExistence type="inferred from homology"/>
<feature type="region of interest" description="Disordered" evidence="2">
    <location>
        <begin position="203"/>
        <end position="241"/>
    </location>
</feature>
<evidence type="ECO:0000313" key="3">
    <source>
        <dbReference type="EMBL" id="GMA95730.1"/>
    </source>
</evidence>
<dbReference type="InterPro" id="IPR002994">
    <property type="entry name" value="Surf1/Shy1"/>
</dbReference>
<dbReference type="RefSeq" id="WP_284254443.1">
    <property type="nucleotide sequence ID" value="NZ_BSVB01000001.1"/>
</dbReference>
<evidence type="ECO:0000256" key="1">
    <source>
        <dbReference type="RuleBase" id="RU363076"/>
    </source>
</evidence>
<comment type="caution">
    <text evidence="3">The sequence shown here is derived from an EMBL/GenBank/DDBJ whole genome shotgun (WGS) entry which is preliminary data.</text>
</comment>
<dbReference type="Pfam" id="PF02104">
    <property type="entry name" value="SURF1"/>
    <property type="match status" value="1"/>
</dbReference>
<protein>
    <recommendedName>
        <fullName evidence="1">SURF1-like protein</fullName>
    </recommendedName>
</protein>
<feature type="compositionally biased region" description="Low complexity" evidence="2">
    <location>
        <begin position="216"/>
        <end position="241"/>
    </location>
</feature>
<sequence length="241" mass="25378">MTLAPGRFAEPVTFARVARRPRWIAALVLALALAAGFAWLGQWQLGRSVASTATSGPKTEKVVPLTSFAKTGTTFRDDQLGRMASVDAQLVPGDWVLLSERLNGDRQGWWLVGHAVTTDGDELAVALGWAPTRAAARAAEATAAIPTPLVGRYLPSEAPDGPKAEKGVQSAASVAAFINQWAHFTGHVYPGYLVSHSAPEGLTRIDSPRPIPRMPSTGSTCSMRSSGRSSQASRSTSGTAS</sequence>
<comment type="caution">
    <text evidence="1">Lacks conserved residue(s) required for the propagation of feature annotation.</text>
</comment>